<feature type="domain" description="PiggyBac transposable element-derived protein" evidence="1">
    <location>
        <begin position="2"/>
        <end position="108"/>
    </location>
</feature>
<organism evidence="2 3">
    <name type="scientific">Magallana gigas</name>
    <name type="common">Pacific oyster</name>
    <name type="synonym">Crassostrea gigas</name>
    <dbReference type="NCBI Taxonomy" id="29159"/>
    <lineage>
        <taxon>Eukaryota</taxon>
        <taxon>Metazoa</taxon>
        <taxon>Spiralia</taxon>
        <taxon>Lophotrochozoa</taxon>
        <taxon>Mollusca</taxon>
        <taxon>Bivalvia</taxon>
        <taxon>Autobranchia</taxon>
        <taxon>Pteriomorphia</taxon>
        <taxon>Ostreida</taxon>
        <taxon>Ostreoidea</taxon>
        <taxon>Ostreidae</taxon>
        <taxon>Magallana</taxon>
    </lineage>
</organism>
<keyword evidence="3" id="KW-1185">Reference proteome</keyword>
<evidence type="ECO:0000313" key="2">
    <source>
        <dbReference type="EnsemblMetazoa" id="G69.1:cds"/>
    </source>
</evidence>
<dbReference type="InterPro" id="IPR029526">
    <property type="entry name" value="PGBD"/>
</dbReference>
<accession>A0A8W8NMG7</accession>
<protein>
    <recommendedName>
        <fullName evidence="1">PiggyBac transposable element-derived protein domain-containing protein</fullName>
    </recommendedName>
</protein>
<dbReference type="Pfam" id="PF13843">
    <property type="entry name" value="DDE_Tnp_1_7"/>
    <property type="match status" value="1"/>
</dbReference>
<dbReference type="Proteomes" id="UP000005408">
    <property type="component" value="Unassembled WGS sequence"/>
</dbReference>
<evidence type="ECO:0000313" key="3">
    <source>
        <dbReference type="Proteomes" id="UP000005408"/>
    </source>
</evidence>
<name>A0A8W8NMG7_MAGGI</name>
<dbReference type="AlphaFoldDB" id="A0A8W8NMG7"/>
<dbReference type="PANTHER" id="PTHR46599">
    <property type="entry name" value="PIGGYBAC TRANSPOSABLE ELEMENT-DERIVED PROTEIN 4"/>
    <property type="match status" value="1"/>
</dbReference>
<dbReference type="PANTHER" id="PTHR46599:SF3">
    <property type="entry name" value="PIGGYBAC TRANSPOSABLE ELEMENT-DERIVED PROTEIN 4"/>
    <property type="match status" value="1"/>
</dbReference>
<reference evidence="2" key="1">
    <citation type="submission" date="2022-08" db="UniProtKB">
        <authorList>
            <consortium name="EnsemblMetazoa"/>
        </authorList>
    </citation>
    <scope>IDENTIFICATION</scope>
    <source>
        <strain evidence="2">05x7-T-G4-1.051#20</strain>
    </source>
</reference>
<evidence type="ECO:0000259" key="1">
    <source>
        <dbReference type="Pfam" id="PF13843"/>
    </source>
</evidence>
<sequence length="119" mass="13885">MQYLSNKKAHGWGIKLWVLSDSIIGYTHHINVNKGRRNERHSPNGQMEPRFYKDHHVTYDSFFTSPALVYYLLDKGTRSTGTVIKTRKGMPSNFKTTPIQKGEIRVKITDYNRFPTVRI</sequence>
<proteinExistence type="predicted"/>
<dbReference type="EnsemblMetazoa" id="G69.1">
    <property type="protein sequence ID" value="G69.1:cds"/>
    <property type="gene ID" value="G69"/>
</dbReference>